<dbReference type="Proteomes" id="UP000053707">
    <property type="component" value="Unassembled WGS sequence"/>
</dbReference>
<evidence type="ECO:0008006" key="4">
    <source>
        <dbReference type="Google" id="ProtNLM"/>
    </source>
</evidence>
<name>A0A101A7Y1_9MYCO</name>
<dbReference type="RefSeq" id="WP_064395965.1">
    <property type="nucleotide sequence ID" value="NZ_LQIR01000015.1"/>
</dbReference>
<dbReference type="AlphaFoldDB" id="A0A101A7Y1"/>
<evidence type="ECO:0000313" key="3">
    <source>
        <dbReference type="Proteomes" id="UP000053707"/>
    </source>
</evidence>
<reference evidence="2 3" key="1">
    <citation type="submission" date="2016-01" db="EMBL/GenBank/DDBJ databases">
        <authorList>
            <consortium name="TB Trials Study Group"/>
            <person name="Sutton G."/>
            <person name="Brinkac L."/>
            <person name="Sanka R."/>
            <person name="Adams M."/>
            <person name="Lau E.L."/>
            <person name="Macaden R."/>
            <person name="Grewal H.M.S."/>
        </authorList>
    </citation>
    <scope>NUCLEOTIDE SEQUENCE [LARGE SCALE GENOMIC DNA]</scope>
    <source>
        <strain evidence="2 3">IS-1744</strain>
    </source>
</reference>
<organism evidence="2 3">
    <name type="scientific">Mycobacterium lehmannii</name>
    <dbReference type="NCBI Taxonomy" id="2048550"/>
    <lineage>
        <taxon>Bacteria</taxon>
        <taxon>Bacillati</taxon>
        <taxon>Actinomycetota</taxon>
        <taxon>Actinomycetes</taxon>
        <taxon>Mycobacteriales</taxon>
        <taxon>Mycobacteriaceae</taxon>
        <taxon>Mycobacterium</taxon>
    </lineage>
</organism>
<proteinExistence type="predicted"/>
<dbReference type="EMBL" id="LQIR01000015">
    <property type="protein sequence ID" value="KUI16546.1"/>
    <property type="molecule type" value="Genomic_DNA"/>
</dbReference>
<accession>A0A101A7Y1</accession>
<feature type="region of interest" description="Disordered" evidence="1">
    <location>
        <begin position="1"/>
        <end position="126"/>
    </location>
</feature>
<gene>
    <name evidence="2" type="ORF">AU192_23485</name>
</gene>
<sequence>MSANPDPGYSPNDGGGVGDTLRPTEALDSDDVRNDDGDETVDPPEGWREADKINADGEVDESLDEKLAAEEPEQPELNQPMSEPSGDTELRPDDQVERIDPDQHGRDMGQIDGTPEDGDSFFPVVE</sequence>
<feature type="compositionally biased region" description="Basic and acidic residues" evidence="1">
    <location>
        <begin position="88"/>
        <end position="109"/>
    </location>
</feature>
<protein>
    <recommendedName>
        <fullName evidence="4">PAS domain S-box/diguanylate cyclase (GGDEF) domain-containing protein</fullName>
    </recommendedName>
</protein>
<keyword evidence="3" id="KW-1185">Reference proteome</keyword>
<feature type="compositionally biased region" description="Basic and acidic residues" evidence="1">
    <location>
        <begin position="45"/>
        <end position="55"/>
    </location>
</feature>
<comment type="caution">
    <text evidence="2">The sequence shown here is derived from an EMBL/GenBank/DDBJ whole genome shotgun (WGS) entry which is preliminary data.</text>
</comment>
<evidence type="ECO:0000256" key="1">
    <source>
        <dbReference type="SAM" id="MobiDB-lite"/>
    </source>
</evidence>
<evidence type="ECO:0000313" key="2">
    <source>
        <dbReference type="EMBL" id="KUI16546.1"/>
    </source>
</evidence>